<reference evidence="7 8" key="1">
    <citation type="submission" date="2020-08" db="EMBL/GenBank/DDBJ databases">
        <title>Sequencing the genomes of 1000 actinobacteria strains.</title>
        <authorList>
            <person name="Klenk H.-P."/>
        </authorList>
    </citation>
    <scope>NUCLEOTIDE SEQUENCE [LARGE SCALE GENOMIC DNA]</scope>
    <source>
        <strain evidence="7 8">DSM 102030</strain>
    </source>
</reference>
<dbReference type="PANTHER" id="PTHR10961">
    <property type="entry name" value="PEROXISOMAL SARCOSINE OXIDASE"/>
    <property type="match status" value="1"/>
</dbReference>
<name>A0A7W7RJH1_9ACTN</name>
<evidence type="ECO:0000256" key="3">
    <source>
        <dbReference type="ARBA" id="ARBA00022827"/>
    </source>
</evidence>
<dbReference type="EMBL" id="JACHJT010000001">
    <property type="protein sequence ID" value="MBB4933022.1"/>
    <property type="molecule type" value="Genomic_DNA"/>
</dbReference>
<dbReference type="Gene3D" id="3.30.9.10">
    <property type="entry name" value="D-Amino Acid Oxidase, subunit A, domain 2"/>
    <property type="match status" value="1"/>
</dbReference>
<dbReference type="SUPFAM" id="SSF54373">
    <property type="entry name" value="FAD-linked reductases, C-terminal domain"/>
    <property type="match status" value="1"/>
</dbReference>
<organism evidence="7 8">
    <name type="scientific">Lipingzhangella halophila</name>
    <dbReference type="NCBI Taxonomy" id="1783352"/>
    <lineage>
        <taxon>Bacteria</taxon>
        <taxon>Bacillati</taxon>
        <taxon>Actinomycetota</taxon>
        <taxon>Actinomycetes</taxon>
        <taxon>Streptosporangiales</taxon>
        <taxon>Nocardiopsidaceae</taxon>
        <taxon>Lipingzhangella</taxon>
    </lineage>
</organism>
<dbReference type="Gene3D" id="3.50.50.60">
    <property type="entry name" value="FAD/NAD(P)-binding domain"/>
    <property type="match status" value="1"/>
</dbReference>
<protein>
    <submittedName>
        <fullName evidence="7">Sarcosine oxidase</fullName>
        <ecNumber evidence="7">1.5.3.1</ecNumber>
    </submittedName>
</protein>
<sequence>MATTYDVAVIGLGSMGSAAARQLASRGRRVLGLDSSAPAPERRGEPDGAQIIRQTCFRHPDYVPLLRRSYELWDAVDHESGDPGLITVTGGLMLGRPDSRTVAGSRASAERWGLPYEVLGATEIRRRFPAFTPGPGEVGVFEPSAGLVRPAATAAAHQRLAERDGADLRFAEPVARWEALPGGEGVRVVTGRASYTADRLVVCPGAWAPELLPGLGVPLTVERQVQHWLEPRDGLGPFLPGRHPVFVWEDRERVRMYGFPAVDGPQGGVKTAFFRRGRPCTPESMDRAVRPAEIAEMSGYLTTRLPQLPGRFRRATAAPRTSTPDEHFVLGAHPEHPQVTVACGFSGYGAMLAPVVGEILADLSTSGSTAHPISLFNPRRELPLPAGPIPSEVTS</sequence>
<dbReference type="GO" id="GO:0050660">
    <property type="term" value="F:flavin adenine dinucleotide binding"/>
    <property type="evidence" value="ECO:0007669"/>
    <property type="project" value="InterPro"/>
</dbReference>
<evidence type="ECO:0000256" key="2">
    <source>
        <dbReference type="ARBA" id="ARBA00022630"/>
    </source>
</evidence>
<keyword evidence="8" id="KW-1185">Reference proteome</keyword>
<dbReference type="SUPFAM" id="SSF51905">
    <property type="entry name" value="FAD/NAD(P)-binding domain"/>
    <property type="match status" value="1"/>
</dbReference>
<keyword evidence="2" id="KW-0285">Flavoprotein</keyword>
<feature type="domain" description="FAD dependent oxidoreductase" evidence="6">
    <location>
        <begin position="6"/>
        <end position="363"/>
    </location>
</feature>
<dbReference type="NCBIfam" id="NF008425">
    <property type="entry name" value="PRK11259.1"/>
    <property type="match status" value="1"/>
</dbReference>
<evidence type="ECO:0000313" key="7">
    <source>
        <dbReference type="EMBL" id="MBB4933022.1"/>
    </source>
</evidence>
<evidence type="ECO:0000256" key="1">
    <source>
        <dbReference type="ARBA" id="ARBA00001974"/>
    </source>
</evidence>
<feature type="region of interest" description="Disordered" evidence="5">
    <location>
        <begin position="372"/>
        <end position="395"/>
    </location>
</feature>
<dbReference type="Pfam" id="PF01266">
    <property type="entry name" value="DAO"/>
    <property type="match status" value="1"/>
</dbReference>
<dbReference type="RefSeq" id="WP_184580705.1">
    <property type="nucleotide sequence ID" value="NZ_JACHJT010000001.1"/>
</dbReference>
<dbReference type="InterPro" id="IPR036188">
    <property type="entry name" value="FAD/NAD-bd_sf"/>
</dbReference>
<dbReference type="AlphaFoldDB" id="A0A7W7RJH1"/>
<dbReference type="InterPro" id="IPR006076">
    <property type="entry name" value="FAD-dep_OxRdtase"/>
</dbReference>
<keyword evidence="4 7" id="KW-0560">Oxidoreductase</keyword>
<dbReference type="Proteomes" id="UP000523007">
    <property type="component" value="Unassembled WGS sequence"/>
</dbReference>
<comment type="cofactor">
    <cofactor evidence="1">
        <name>FAD</name>
        <dbReference type="ChEBI" id="CHEBI:57692"/>
    </cofactor>
</comment>
<dbReference type="EC" id="1.5.3.1" evidence="7"/>
<dbReference type="PANTHER" id="PTHR10961:SF7">
    <property type="entry name" value="FAD DEPENDENT OXIDOREDUCTASE DOMAIN-CONTAINING PROTEIN"/>
    <property type="match status" value="1"/>
</dbReference>
<keyword evidence="3" id="KW-0274">FAD</keyword>
<gene>
    <name evidence="7" type="ORF">F4561_003842</name>
</gene>
<evidence type="ECO:0000256" key="4">
    <source>
        <dbReference type="ARBA" id="ARBA00023002"/>
    </source>
</evidence>
<comment type="caution">
    <text evidence="7">The sequence shown here is derived from an EMBL/GenBank/DDBJ whole genome shotgun (WGS) entry which is preliminary data.</text>
</comment>
<proteinExistence type="predicted"/>
<evidence type="ECO:0000259" key="6">
    <source>
        <dbReference type="Pfam" id="PF01266"/>
    </source>
</evidence>
<evidence type="ECO:0000256" key="5">
    <source>
        <dbReference type="SAM" id="MobiDB-lite"/>
    </source>
</evidence>
<dbReference type="GO" id="GO:0008115">
    <property type="term" value="F:sarcosine oxidase activity"/>
    <property type="evidence" value="ECO:0007669"/>
    <property type="project" value="UniProtKB-EC"/>
</dbReference>
<accession>A0A7W7RJH1</accession>
<dbReference type="InterPro" id="IPR045170">
    <property type="entry name" value="MTOX"/>
</dbReference>
<evidence type="ECO:0000313" key="8">
    <source>
        <dbReference type="Proteomes" id="UP000523007"/>
    </source>
</evidence>